<name>A0A2P2PP13_RHIMU</name>
<dbReference type="EMBL" id="GGEC01075994">
    <property type="protein sequence ID" value="MBX56478.1"/>
    <property type="molecule type" value="Transcribed_RNA"/>
</dbReference>
<dbReference type="AlphaFoldDB" id="A0A2P2PP13"/>
<sequence length="16" mass="1983">MKGSMIPRNWRSLEMF</sequence>
<protein>
    <submittedName>
        <fullName evidence="1">Phosphoenolpyruvate carboxylase housekeeping isozyme</fullName>
    </submittedName>
</protein>
<organism evidence="1">
    <name type="scientific">Rhizophora mucronata</name>
    <name type="common">Asiatic mangrove</name>
    <dbReference type="NCBI Taxonomy" id="61149"/>
    <lineage>
        <taxon>Eukaryota</taxon>
        <taxon>Viridiplantae</taxon>
        <taxon>Streptophyta</taxon>
        <taxon>Embryophyta</taxon>
        <taxon>Tracheophyta</taxon>
        <taxon>Spermatophyta</taxon>
        <taxon>Magnoliopsida</taxon>
        <taxon>eudicotyledons</taxon>
        <taxon>Gunneridae</taxon>
        <taxon>Pentapetalae</taxon>
        <taxon>rosids</taxon>
        <taxon>fabids</taxon>
        <taxon>Malpighiales</taxon>
        <taxon>Rhizophoraceae</taxon>
        <taxon>Rhizophora</taxon>
    </lineage>
</organism>
<keyword evidence="1" id="KW-0670">Pyruvate</keyword>
<evidence type="ECO:0000313" key="1">
    <source>
        <dbReference type="EMBL" id="MBX56478.1"/>
    </source>
</evidence>
<proteinExistence type="predicted"/>
<accession>A0A2P2PP13</accession>
<reference evidence="1" key="1">
    <citation type="submission" date="2018-02" db="EMBL/GenBank/DDBJ databases">
        <title>Rhizophora mucronata_Transcriptome.</title>
        <authorList>
            <person name="Meera S.P."/>
            <person name="Sreeshan A."/>
            <person name="Augustine A."/>
        </authorList>
    </citation>
    <scope>NUCLEOTIDE SEQUENCE</scope>
    <source>
        <tissue evidence="1">Leaf</tissue>
    </source>
</reference>